<proteinExistence type="predicted"/>
<dbReference type="RefSeq" id="XP_022310893.1">
    <property type="nucleotide sequence ID" value="XM_022455185.1"/>
</dbReference>
<gene>
    <name evidence="3" type="primary">LOC111116197</name>
</gene>
<dbReference type="GeneID" id="111116197"/>
<organism evidence="2 3">
    <name type="scientific">Crassostrea virginica</name>
    <name type="common">Eastern oyster</name>
    <dbReference type="NCBI Taxonomy" id="6565"/>
    <lineage>
        <taxon>Eukaryota</taxon>
        <taxon>Metazoa</taxon>
        <taxon>Spiralia</taxon>
        <taxon>Lophotrochozoa</taxon>
        <taxon>Mollusca</taxon>
        <taxon>Bivalvia</taxon>
        <taxon>Autobranchia</taxon>
        <taxon>Pteriomorphia</taxon>
        <taxon>Ostreida</taxon>
        <taxon>Ostreoidea</taxon>
        <taxon>Ostreidae</taxon>
        <taxon>Crassostrea</taxon>
    </lineage>
</organism>
<dbReference type="AlphaFoldDB" id="A0A8B8C5B3"/>
<dbReference type="Proteomes" id="UP000694844">
    <property type="component" value="Chromosome 10"/>
</dbReference>
<feature type="region of interest" description="Disordered" evidence="1">
    <location>
        <begin position="1"/>
        <end position="23"/>
    </location>
</feature>
<evidence type="ECO:0000313" key="2">
    <source>
        <dbReference type="Proteomes" id="UP000694844"/>
    </source>
</evidence>
<evidence type="ECO:0000313" key="3">
    <source>
        <dbReference type="RefSeq" id="XP_022310893.1"/>
    </source>
</evidence>
<sequence>MAETNYEDSQESQRSVEMFGEEDERPIQANVGEGECCNVCRENNSLIKDILKELKEIREKMQSQQTDSKIICVEKSALERPLIEYLKGRFVRDIFLSSPDTELKNKVMSLQRRLNLKEDFAVIFRVCLKYASRKMTDFRGQVKAKIVSVKPDVGNLPLPEFQQRIFGKFIKGVNGDLEEQNAIMIRSFCHEQKIFPKFGQNIGKLDFWGDFKSYRDTVLNDDMEGKWEKMRGREEKRIERYQRLSQWYVSFIEQKITCMNKIISTYHLHCLIY</sequence>
<evidence type="ECO:0000256" key="1">
    <source>
        <dbReference type="SAM" id="MobiDB-lite"/>
    </source>
</evidence>
<protein>
    <submittedName>
        <fullName evidence="3">Uncharacterized protein LOC111116197 isoform X1</fullName>
    </submittedName>
</protein>
<accession>A0A8B8C5B3</accession>
<name>A0A8B8C5B3_CRAVI</name>
<keyword evidence="2" id="KW-1185">Reference proteome</keyword>
<feature type="compositionally biased region" description="Acidic residues" evidence="1">
    <location>
        <begin position="1"/>
        <end position="10"/>
    </location>
</feature>
<dbReference type="OrthoDB" id="6098628at2759"/>
<reference evidence="3" key="1">
    <citation type="submission" date="2025-08" db="UniProtKB">
        <authorList>
            <consortium name="RefSeq"/>
        </authorList>
    </citation>
    <scope>IDENTIFICATION</scope>
    <source>
        <tissue evidence="3">Whole sample</tissue>
    </source>
</reference>
<dbReference type="KEGG" id="cvn:111116197"/>